<evidence type="ECO:0000313" key="2">
    <source>
        <dbReference type="Proteomes" id="UP000808388"/>
    </source>
</evidence>
<evidence type="ECO:0000313" key="1">
    <source>
        <dbReference type="EMBL" id="MBI3627962.1"/>
    </source>
</evidence>
<dbReference type="Proteomes" id="UP000808388">
    <property type="component" value="Unassembled WGS sequence"/>
</dbReference>
<protein>
    <submittedName>
        <fullName evidence="1">Uncharacterized protein</fullName>
    </submittedName>
</protein>
<organism evidence="1 2">
    <name type="scientific">Candidatus Sungiibacteriota bacterium</name>
    <dbReference type="NCBI Taxonomy" id="2750080"/>
    <lineage>
        <taxon>Bacteria</taxon>
        <taxon>Candidatus Sungiibacteriota</taxon>
    </lineage>
</organism>
<accession>A0A9D6LSH7</accession>
<gene>
    <name evidence="1" type="ORF">HY220_04455</name>
</gene>
<reference evidence="1" key="1">
    <citation type="submission" date="2020-07" db="EMBL/GenBank/DDBJ databases">
        <title>Huge and variable diversity of episymbiotic CPR bacteria and DPANN archaea in groundwater ecosystems.</title>
        <authorList>
            <person name="He C.Y."/>
            <person name="Keren R."/>
            <person name="Whittaker M."/>
            <person name="Farag I.F."/>
            <person name="Doudna J."/>
            <person name="Cate J.H.D."/>
            <person name="Banfield J.F."/>
        </authorList>
    </citation>
    <scope>NUCLEOTIDE SEQUENCE</scope>
    <source>
        <strain evidence="1">NC_groundwater_972_Pr1_S-0.2um_49_27</strain>
    </source>
</reference>
<sequence>MALHERVGRYLEDVQEGLEEIWKGYPRLSDRLRLRETAIGKKYGSRVDVHATYGKDDGFYAVDGEQIIDAGYSTISPSRSGHLDPRTLGHLIEHASFWVFHGLASDKEVARMLHVRPNLDSRDTLGGTCGSQAYINRSDLESFLKEKEKALAAAKADRRPYHDTKIPDKKAA</sequence>
<proteinExistence type="predicted"/>
<comment type="caution">
    <text evidence="1">The sequence shown here is derived from an EMBL/GenBank/DDBJ whole genome shotgun (WGS) entry which is preliminary data.</text>
</comment>
<name>A0A9D6LSH7_9BACT</name>
<dbReference type="AlphaFoldDB" id="A0A9D6LSH7"/>
<dbReference type="EMBL" id="JACQCQ010000015">
    <property type="protein sequence ID" value="MBI3627962.1"/>
    <property type="molecule type" value="Genomic_DNA"/>
</dbReference>